<keyword evidence="1" id="KW-0472">Membrane</keyword>
<sequence>MNRKDEVQTPAIQSHDMTAEAAMTTPKVKRLALITSEDLKTPTIAIPTIAVAAGSLAVWGSVLYYGAHKRKISPVLSFPIMTAACFASFTPVHDGTHSSIAKGPYKKSVNNLVGYLSGIPLIIPFGVYRQLHLLHHRYTNTDKDPDVWDSRGPMVFRFFKWFGPDFFWIKSVVLGEIKDAKIMHSALFYLGIFFMAKKMNDKGMAFVKYWILPQRAAYWLLVWLFAYVPHRPDGEHQFHANDNVYKMTSVTGGILKSNGLNLAIPLLNQHLHNIHHLYPQLPFTHYGAIWAKHKDALIAAGTETHPIYSAKQGWKWDEGLDGRKRAK</sequence>
<dbReference type="OrthoDB" id="10260134at2759"/>
<gene>
    <name evidence="3" type="ORF">BGZ99_000779</name>
</gene>
<accession>A0A9P6UYC2</accession>
<protein>
    <recommendedName>
        <fullName evidence="2">Fatty acid desaturase domain-containing protein</fullName>
    </recommendedName>
</protein>
<feature type="transmembrane region" description="Helical" evidence="1">
    <location>
        <begin position="72"/>
        <end position="92"/>
    </location>
</feature>
<proteinExistence type="predicted"/>
<dbReference type="EMBL" id="JAAAIP010000117">
    <property type="protein sequence ID" value="KAG0325323.1"/>
    <property type="molecule type" value="Genomic_DNA"/>
</dbReference>
<keyword evidence="1" id="KW-0812">Transmembrane</keyword>
<dbReference type="Pfam" id="PF00487">
    <property type="entry name" value="FA_desaturase"/>
    <property type="match status" value="1"/>
</dbReference>
<feature type="domain" description="Fatty acid desaturase" evidence="2">
    <location>
        <begin position="78"/>
        <end position="302"/>
    </location>
</feature>
<keyword evidence="1" id="KW-1133">Transmembrane helix</keyword>
<evidence type="ECO:0000313" key="4">
    <source>
        <dbReference type="Proteomes" id="UP000738325"/>
    </source>
</evidence>
<feature type="transmembrane region" description="Helical" evidence="1">
    <location>
        <begin position="209"/>
        <end position="228"/>
    </location>
</feature>
<dbReference type="AlphaFoldDB" id="A0A9P6UYC2"/>
<feature type="transmembrane region" description="Helical" evidence="1">
    <location>
        <begin position="112"/>
        <end position="128"/>
    </location>
</feature>
<dbReference type="Proteomes" id="UP000738325">
    <property type="component" value="Unassembled WGS sequence"/>
</dbReference>
<dbReference type="InterPro" id="IPR005804">
    <property type="entry name" value="FA_desaturase_dom"/>
</dbReference>
<organism evidence="3 4">
    <name type="scientific">Dissophora globulifera</name>
    <dbReference type="NCBI Taxonomy" id="979702"/>
    <lineage>
        <taxon>Eukaryota</taxon>
        <taxon>Fungi</taxon>
        <taxon>Fungi incertae sedis</taxon>
        <taxon>Mucoromycota</taxon>
        <taxon>Mortierellomycotina</taxon>
        <taxon>Mortierellomycetes</taxon>
        <taxon>Mortierellales</taxon>
        <taxon>Mortierellaceae</taxon>
        <taxon>Dissophora</taxon>
    </lineage>
</organism>
<evidence type="ECO:0000256" key="1">
    <source>
        <dbReference type="SAM" id="Phobius"/>
    </source>
</evidence>
<evidence type="ECO:0000259" key="2">
    <source>
        <dbReference type="Pfam" id="PF00487"/>
    </source>
</evidence>
<dbReference type="GO" id="GO:0006629">
    <property type="term" value="P:lipid metabolic process"/>
    <property type="evidence" value="ECO:0007669"/>
    <property type="project" value="InterPro"/>
</dbReference>
<reference evidence="3" key="1">
    <citation type="journal article" date="2020" name="Fungal Divers.">
        <title>Resolving the Mortierellaceae phylogeny through synthesis of multi-gene phylogenetics and phylogenomics.</title>
        <authorList>
            <person name="Vandepol N."/>
            <person name="Liber J."/>
            <person name="Desiro A."/>
            <person name="Na H."/>
            <person name="Kennedy M."/>
            <person name="Barry K."/>
            <person name="Grigoriev I.V."/>
            <person name="Miller A.N."/>
            <person name="O'Donnell K."/>
            <person name="Stajich J.E."/>
            <person name="Bonito G."/>
        </authorList>
    </citation>
    <scope>NUCLEOTIDE SEQUENCE</scope>
    <source>
        <strain evidence="3">REB-010B</strain>
    </source>
</reference>
<feature type="transmembrane region" description="Helical" evidence="1">
    <location>
        <begin position="44"/>
        <end position="65"/>
    </location>
</feature>
<keyword evidence="4" id="KW-1185">Reference proteome</keyword>
<name>A0A9P6UYC2_9FUNG</name>
<evidence type="ECO:0000313" key="3">
    <source>
        <dbReference type="EMBL" id="KAG0325323.1"/>
    </source>
</evidence>
<comment type="caution">
    <text evidence="3">The sequence shown here is derived from an EMBL/GenBank/DDBJ whole genome shotgun (WGS) entry which is preliminary data.</text>
</comment>